<dbReference type="GO" id="GO:0005886">
    <property type="term" value="C:plasma membrane"/>
    <property type="evidence" value="ECO:0007669"/>
    <property type="project" value="TreeGrafter"/>
</dbReference>
<reference evidence="8 9" key="1">
    <citation type="journal article" date="2007" name="Nat. Biotechnol.">
        <title>Genome sequence and identification of candidate vaccine antigens from the animal pathogen Dichelobacter nodosus.</title>
        <authorList>
            <person name="Myers G.S."/>
            <person name="Parker D."/>
            <person name="Al-Hasani K."/>
            <person name="Kennan R.M."/>
            <person name="Seemann T."/>
            <person name="Ren Q."/>
            <person name="Badger J.H."/>
            <person name="Selengut J.D."/>
            <person name="Deboy R.T."/>
            <person name="Tettelin H."/>
            <person name="Boyce J.D."/>
            <person name="McCarl V.P."/>
            <person name="Han X."/>
            <person name="Nelson W.C."/>
            <person name="Madupu R."/>
            <person name="Mohamoud Y."/>
            <person name="Holley T."/>
            <person name="Fedorova N."/>
            <person name="Khouri H."/>
            <person name="Bottomley S.P."/>
            <person name="Whittington R.J."/>
            <person name="Adler B."/>
            <person name="Songer J.G."/>
            <person name="Rood J.I."/>
            <person name="Paulsen I.T."/>
        </authorList>
    </citation>
    <scope>NUCLEOTIDE SEQUENCE [LARGE SCALE GENOMIC DNA]</scope>
    <source>
        <strain evidence="8 9">VCS1703A</strain>
    </source>
</reference>
<dbReference type="SUPFAM" id="SSF54631">
    <property type="entry name" value="CBS-domain pair"/>
    <property type="match status" value="1"/>
</dbReference>
<evidence type="ECO:0000256" key="1">
    <source>
        <dbReference type="ARBA" id="ARBA00006337"/>
    </source>
</evidence>
<keyword evidence="2" id="KW-0677">Repeat</keyword>
<dbReference type="InterPro" id="IPR005170">
    <property type="entry name" value="Transptr-assoc_dom"/>
</dbReference>
<dbReference type="STRING" id="246195.DNO_0936"/>
<dbReference type="EMBL" id="CP000513">
    <property type="protein sequence ID" value="ABQ13275.1"/>
    <property type="molecule type" value="Genomic_DNA"/>
</dbReference>
<evidence type="ECO:0000256" key="5">
    <source>
        <dbReference type="ARBA" id="ARBA00040729"/>
    </source>
</evidence>
<dbReference type="SMART" id="SM01091">
    <property type="entry name" value="CorC_HlyC"/>
    <property type="match status" value="1"/>
</dbReference>
<dbReference type="Gene3D" id="3.30.465.10">
    <property type="match status" value="1"/>
</dbReference>
<dbReference type="InterPro" id="IPR000644">
    <property type="entry name" value="CBS_dom"/>
</dbReference>
<dbReference type="KEGG" id="dno:DNO_0936"/>
<gene>
    <name evidence="8" type="ordered locus">DNO_0936</name>
</gene>
<dbReference type="Proteomes" id="UP000000248">
    <property type="component" value="Chromosome"/>
</dbReference>
<name>A5EY48_DICNV</name>
<dbReference type="Pfam" id="PF00571">
    <property type="entry name" value="CBS"/>
    <property type="match status" value="2"/>
</dbReference>
<dbReference type="AlphaFoldDB" id="A5EY48"/>
<dbReference type="SMART" id="SM00116">
    <property type="entry name" value="CBS"/>
    <property type="match status" value="2"/>
</dbReference>
<organism evidence="8 9">
    <name type="scientific">Dichelobacter nodosus (strain VCS1703A)</name>
    <dbReference type="NCBI Taxonomy" id="246195"/>
    <lineage>
        <taxon>Bacteria</taxon>
        <taxon>Pseudomonadati</taxon>
        <taxon>Pseudomonadota</taxon>
        <taxon>Gammaproteobacteria</taxon>
        <taxon>Cardiobacteriales</taxon>
        <taxon>Cardiobacteriaceae</taxon>
        <taxon>Dichelobacter</taxon>
    </lineage>
</organism>
<dbReference type="SUPFAM" id="SSF56176">
    <property type="entry name" value="FAD-binding/transporter-associated domain-like"/>
    <property type="match status" value="1"/>
</dbReference>
<dbReference type="InterPro" id="IPR044751">
    <property type="entry name" value="Ion_transp-like_CBS"/>
</dbReference>
<evidence type="ECO:0000256" key="3">
    <source>
        <dbReference type="ARBA" id="ARBA00023122"/>
    </source>
</evidence>
<dbReference type="PANTHER" id="PTHR22777">
    <property type="entry name" value="HEMOLYSIN-RELATED"/>
    <property type="match status" value="1"/>
</dbReference>
<evidence type="ECO:0000256" key="6">
    <source>
        <dbReference type="PROSITE-ProRule" id="PRU00703"/>
    </source>
</evidence>
<dbReference type="GO" id="GO:0050660">
    <property type="term" value="F:flavin adenine dinucleotide binding"/>
    <property type="evidence" value="ECO:0007669"/>
    <property type="project" value="InterPro"/>
</dbReference>
<accession>A5EY48</accession>
<dbReference type="InterPro" id="IPR036318">
    <property type="entry name" value="FAD-bd_PCMH-like_sf"/>
</dbReference>
<feature type="domain" description="CBS" evidence="7">
    <location>
        <begin position="69"/>
        <end position="130"/>
    </location>
</feature>
<evidence type="ECO:0000256" key="2">
    <source>
        <dbReference type="ARBA" id="ARBA00022737"/>
    </source>
</evidence>
<comment type="function">
    <text evidence="4">Plays a role in the transport of magnesium and cobalt ions.</text>
</comment>
<dbReference type="InterPro" id="IPR046342">
    <property type="entry name" value="CBS_dom_sf"/>
</dbReference>
<dbReference type="RefSeq" id="WP_012031252.1">
    <property type="nucleotide sequence ID" value="NC_009446.1"/>
</dbReference>
<dbReference type="Pfam" id="PF03471">
    <property type="entry name" value="CorC_HlyC"/>
    <property type="match status" value="1"/>
</dbReference>
<dbReference type="HOGENOM" id="CLU_015237_3_0_6"/>
<dbReference type="CDD" id="cd04590">
    <property type="entry name" value="CBS_pair_CorC_HlyC_assoc"/>
    <property type="match status" value="1"/>
</dbReference>
<dbReference type="PROSITE" id="PS51371">
    <property type="entry name" value="CBS"/>
    <property type="match status" value="2"/>
</dbReference>
<comment type="similarity">
    <text evidence="1">Belongs to the UPF0053 family.</text>
</comment>
<keyword evidence="9" id="KW-1185">Reference proteome</keyword>
<dbReference type="InterPro" id="IPR016169">
    <property type="entry name" value="FAD-bd_PCMH_sub2"/>
</dbReference>
<evidence type="ECO:0000313" key="9">
    <source>
        <dbReference type="Proteomes" id="UP000000248"/>
    </source>
</evidence>
<dbReference type="Gene3D" id="3.10.580.10">
    <property type="entry name" value="CBS-domain"/>
    <property type="match status" value="1"/>
</dbReference>
<dbReference type="OrthoDB" id="9797674at2"/>
<sequence>MNDEFSGSKSSWLKKLALLLTDKTQPENPQDAFHLLLDDYRHNQTINDDTATMMESLLELNHTHVRDVMIPRGQMVVIHEHWSLDKVLSVIIQSGHSRYPVIDESHEKILGILITKDLLPILVDDDENPNFMAVIRSATVVPESKPLDAMLRDFRTNRNHMAIVIDEYGNLSGLVTIEDVIEEIVGEIDDEHDQIPDAEIRTLPDGSYQVKALMMIEHFNEQFQTHLPDEDADTIGGYLLHYFGRIPINGERLSIDGWEIIVSKANQRRILQLKVVATNEEHTEKAEE</sequence>
<feature type="domain" description="CBS" evidence="7">
    <location>
        <begin position="134"/>
        <end position="191"/>
    </location>
</feature>
<evidence type="ECO:0000313" key="8">
    <source>
        <dbReference type="EMBL" id="ABQ13275.1"/>
    </source>
</evidence>
<keyword evidence="3 6" id="KW-0129">CBS domain</keyword>
<dbReference type="PANTHER" id="PTHR22777:SF27">
    <property type="entry name" value="MAGNESIUM AND COBALT EFFLUX PROTEIN CORC"/>
    <property type="match status" value="1"/>
</dbReference>
<evidence type="ECO:0000259" key="7">
    <source>
        <dbReference type="PROSITE" id="PS51371"/>
    </source>
</evidence>
<protein>
    <recommendedName>
        <fullName evidence="5">Magnesium and cobalt efflux protein CorC</fullName>
    </recommendedName>
</protein>
<evidence type="ECO:0000256" key="4">
    <source>
        <dbReference type="ARBA" id="ARBA00037273"/>
    </source>
</evidence>
<proteinExistence type="inferred from homology"/>
<dbReference type="FunFam" id="3.10.580.10:FF:000002">
    <property type="entry name" value="Magnesium/cobalt efflux protein CorC"/>
    <property type="match status" value="1"/>
</dbReference>
<dbReference type="eggNOG" id="COG4535">
    <property type="taxonomic scope" value="Bacteria"/>
</dbReference>